<reference evidence="1 2" key="1">
    <citation type="submission" date="2024-01" db="EMBL/GenBank/DDBJ databases">
        <authorList>
            <person name="Waweru B."/>
        </authorList>
    </citation>
    <scope>NUCLEOTIDE SEQUENCE [LARGE SCALE GENOMIC DNA]</scope>
</reference>
<comment type="caution">
    <text evidence="1">The sequence shown here is derived from an EMBL/GenBank/DDBJ whole genome shotgun (WGS) entry which is preliminary data.</text>
</comment>
<name>A0AAV1R699_9ROSI</name>
<dbReference type="AlphaFoldDB" id="A0AAV1R699"/>
<dbReference type="Proteomes" id="UP001314170">
    <property type="component" value="Unassembled WGS sequence"/>
</dbReference>
<proteinExistence type="predicted"/>
<organism evidence="1 2">
    <name type="scientific">Dovyalis caffra</name>
    <dbReference type="NCBI Taxonomy" id="77055"/>
    <lineage>
        <taxon>Eukaryota</taxon>
        <taxon>Viridiplantae</taxon>
        <taxon>Streptophyta</taxon>
        <taxon>Embryophyta</taxon>
        <taxon>Tracheophyta</taxon>
        <taxon>Spermatophyta</taxon>
        <taxon>Magnoliopsida</taxon>
        <taxon>eudicotyledons</taxon>
        <taxon>Gunneridae</taxon>
        <taxon>Pentapetalae</taxon>
        <taxon>rosids</taxon>
        <taxon>fabids</taxon>
        <taxon>Malpighiales</taxon>
        <taxon>Salicaceae</taxon>
        <taxon>Flacourtieae</taxon>
        <taxon>Dovyalis</taxon>
    </lineage>
</organism>
<dbReference type="EMBL" id="CAWUPB010000892">
    <property type="protein sequence ID" value="CAK7328030.1"/>
    <property type="molecule type" value="Genomic_DNA"/>
</dbReference>
<evidence type="ECO:0000313" key="2">
    <source>
        <dbReference type="Proteomes" id="UP001314170"/>
    </source>
</evidence>
<evidence type="ECO:0000313" key="1">
    <source>
        <dbReference type="EMBL" id="CAK7328030.1"/>
    </source>
</evidence>
<keyword evidence="2" id="KW-1185">Reference proteome</keyword>
<sequence length="53" mass="6087">MCEFVKGLEFKYVVVRVFDDERKKTTMVKLDGCETYVGFVIGESSNLDGESRM</sequence>
<protein>
    <submittedName>
        <fullName evidence="1">Uncharacterized protein</fullName>
    </submittedName>
</protein>
<accession>A0AAV1R699</accession>
<gene>
    <name evidence="1" type="ORF">DCAF_LOCUS5749</name>
</gene>